<dbReference type="RefSeq" id="WP_084291078.1">
    <property type="nucleotide sequence ID" value="NZ_FWYB01000012.1"/>
</dbReference>
<evidence type="ECO:0000313" key="2">
    <source>
        <dbReference type="EMBL" id="SMD08800.1"/>
    </source>
</evidence>
<gene>
    <name evidence="2" type="ORF">SAMN04488101_11265</name>
</gene>
<accession>A0A1W2EGC5</accession>
<keyword evidence="2" id="KW-0808">Transferase</keyword>
<organism evidence="2 3">
    <name type="scientific">Pedobacter nyackensis</name>
    <dbReference type="NCBI Taxonomy" id="475255"/>
    <lineage>
        <taxon>Bacteria</taxon>
        <taxon>Pseudomonadati</taxon>
        <taxon>Bacteroidota</taxon>
        <taxon>Sphingobacteriia</taxon>
        <taxon>Sphingobacteriales</taxon>
        <taxon>Sphingobacteriaceae</taxon>
        <taxon>Pedobacter</taxon>
    </lineage>
</organism>
<keyword evidence="2" id="KW-0489">Methyltransferase</keyword>
<dbReference type="InterPro" id="IPR025714">
    <property type="entry name" value="Methyltranfer_dom"/>
</dbReference>
<dbReference type="Proteomes" id="UP000192678">
    <property type="component" value="Unassembled WGS sequence"/>
</dbReference>
<protein>
    <submittedName>
        <fullName evidence="2">Methyltransferase domain-containing protein</fullName>
    </submittedName>
</protein>
<proteinExistence type="predicted"/>
<dbReference type="CDD" id="cd02440">
    <property type="entry name" value="AdoMet_MTases"/>
    <property type="match status" value="1"/>
</dbReference>
<evidence type="ECO:0000313" key="3">
    <source>
        <dbReference type="Proteomes" id="UP000192678"/>
    </source>
</evidence>
<dbReference type="InterPro" id="IPR029063">
    <property type="entry name" value="SAM-dependent_MTases_sf"/>
</dbReference>
<sequence>MNNSIFNNDQEFDALYPEHIQQLSRKYWTPLDTSLKAAEFLAEPQSRILDIGSGVGKFCLSAAHHYPDAHFYGVEQRQDLFHLAEKAKEKASLSNVHFIHANITQLNFKEFDHFYYFNSFYENLDQSNGIDDTIETSAGLYLYYCQYLFTALEEKPVGTRLVTLQSLEQEIPSSYKLVDTYRDILLKMWIKQS</sequence>
<dbReference type="SUPFAM" id="SSF53335">
    <property type="entry name" value="S-adenosyl-L-methionine-dependent methyltransferases"/>
    <property type="match status" value="1"/>
</dbReference>
<dbReference type="STRING" id="475255.SAMN04488101_11265"/>
<reference evidence="2 3" key="1">
    <citation type="submission" date="2017-04" db="EMBL/GenBank/DDBJ databases">
        <authorList>
            <person name="Afonso C.L."/>
            <person name="Miller P.J."/>
            <person name="Scott M.A."/>
            <person name="Spackman E."/>
            <person name="Goraichik I."/>
            <person name="Dimitrov K.M."/>
            <person name="Suarez D.L."/>
            <person name="Swayne D.E."/>
        </authorList>
    </citation>
    <scope>NUCLEOTIDE SEQUENCE [LARGE SCALE GENOMIC DNA]</scope>
    <source>
        <strain evidence="2 3">DSM 19625</strain>
    </source>
</reference>
<dbReference type="GO" id="GO:0032259">
    <property type="term" value="P:methylation"/>
    <property type="evidence" value="ECO:0007669"/>
    <property type="project" value="UniProtKB-KW"/>
</dbReference>
<evidence type="ECO:0000259" key="1">
    <source>
        <dbReference type="Pfam" id="PF13847"/>
    </source>
</evidence>
<dbReference type="Gene3D" id="3.40.50.150">
    <property type="entry name" value="Vaccinia Virus protein VP39"/>
    <property type="match status" value="1"/>
</dbReference>
<dbReference type="Pfam" id="PF13847">
    <property type="entry name" value="Methyltransf_31"/>
    <property type="match status" value="1"/>
</dbReference>
<dbReference type="EMBL" id="FWYB01000012">
    <property type="protein sequence ID" value="SMD08800.1"/>
    <property type="molecule type" value="Genomic_DNA"/>
</dbReference>
<name>A0A1W2EGC5_9SPHI</name>
<dbReference type="AlphaFoldDB" id="A0A1W2EGC5"/>
<feature type="domain" description="Methyltransferase" evidence="1">
    <location>
        <begin position="45"/>
        <end position="112"/>
    </location>
</feature>
<dbReference type="OrthoDB" id="962475at2"/>
<dbReference type="GO" id="GO:0008168">
    <property type="term" value="F:methyltransferase activity"/>
    <property type="evidence" value="ECO:0007669"/>
    <property type="project" value="UniProtKB-KW"/>
</dbReference>
<keyword evidence="3" id="KW-1185">Reference proteome</keyword>